<gene>
    <name evidence="5" type="ORF">KIC69_10140</name>
</gene>
<dbReference type="SUPFAM" id="SSF53163">
    <property type="entry name" value="HybD-like"/>
    <property type="match status" value="1"/>
</dbReference>
<dbReference type="NCBIfam" id="TIGR00072">
    <property type="entry name" value="hydrog_prot"/>
    <property type="match status" value="1"/>
</dbReference>
<evidence type="ECO:0000256" key="3">
    <source>
        <dbReference type="ARBA" id="ARBA00022750"/>
    </source>
</evidence>
<dbReference type="Pfam" id="PF01750">
    <property type="entry name" value="HycI"/>
    <property type="match status" value="1"/>
</dbReference>
<comment type="caution">
    <text evidence="5">The sequence shown here is derived from an EMBL/GenBank/DDBJ whole genome shotgun (WGS) entry which is preliminary data.</text>
</comment>
<dbReference type="GO" id="GO:0004190">
    <property type="term" value="F:aspartic-type endopeptidase activity"/>
    <property type="evidence" value="ECO:0007669"/>
    <property type="project" value="UniProtKB-KW"/>
</dbReference>
<keyword evidence="3" id="KW-0064">Aspartyl protease</keyword>
<dbReference type="Proteomes" id="UP000824019">
    <property type="component" value="Unassembled WGS sequence"/>
</dbReference>
<protein>
    <submittedName>
        <fullName evidence="5">HyaD/HybD family hydrogenase maturation endopeptidase</fullName>
    </submittedName>
</protein>
<dbReference type="InterPro" id="IPR023430">
    <property type="entry name" value="Pept_HybD-like_dom_sf"/>
</dbReference>
<comment type="similarity">
    <text evidence="1">Belongs to the peptidase A31 family.</text>
</comment>
<dbReference type="GO" id="GO:0008047">
    <property type="term" value="F:enzyme activator activity"/>
    <property type="evidence" value="ECO:0007669"/>
    <property type="project" value="InterPro"/>
</dbReference>
<keyword evidence="2" id="KW-0645">Protease</keyword>
<dbReference type="InterPro" id="IPR000671">
    <property type="entry name" value="Peptidase_A31"/>
</dbReference>
<dbReference type="PANTHER" id="PTHR30302">
    <property type="entry name" value="HYDROGENASE 1 MATURATION PROTEASE"/>
    <property type="match status" value="1"/>
</dbReference>
<dbReference type="Gene3D" id="3.40.50.1450">
    <property type="entry name" value="HybD-like"/>
    <property type="match status" value="1"/>
</dbReference>
<evidence type="ECO:0000256" key="1">
    <source>
        <dbReference type="ARBA" id="ARBA00006814"/>
    </source>
</evidence>
<dbReference type="GO" id="GO:0016485">
    <property type="term" value="P:protein processing"/>
    <property type="evidence" value="ECO:0007669"/>
    <property type="project" value="TreeGrafter"/>
</dbReference>
<keyword evidence="4" id="KW-0378">Hydrolase</keyword>
<accession>A0A9E1B9T2</accession>
<dbReference type="EMBL" id="JAHAKR010000630">
    <property type="protein sequence ID" value="MBS5831164.1"/>
    <property type="molecule type" value="Genomic_DNA"/>
</dbReference>
<evidence type="ECO:0000256" key="2">
    <source>
        <dbReference type="ARBA" id="ARBA00022670"/>
    </source>
</evidence>
<organism evidence="5 6">
    <name type="scientific">Campylobacter concisus</name>
    <dbReference type="NCBI Taxonomy" id="199"/>
    <lineage>
        <taxon>Bacteria</taxon>
        <taxon>Pseudomonadati</taxon>
        <taxon>Campylobacterota</taxon>
        <taxon>Epsilonproteobacteria</taxon>
        <taxon>Campylobacterales</taxon>
        <taxon>Campylobacteraceae</taxon>
        <taxon>Campylobacter</taxon>
    </lineage>
</organism>
<dbReference type="AlphaFoldDB" id="A0A9E1B9T2"/>
<evidence type="ECO:0000313" key="5">
    <source>
        <dbReference type="EMBL" id="MBS5831164.1"/>
    </source>
</evidence>
<dbReference type="CDD" id="cd06062">
    <property type="entry name" value="H2MP_MemB-H2up"/>
    <property type="match status" value="1"/>
</dbReference>
<dbReference type="PRINTS" id="PR00446">
    <property type="entry name" value="HYDRGNUPTAKE"/>
</dbReference>
<evidence type="ECO:0000256" key="4">
    <source>
        <dbReference type="ARBA" id="ARBA00022801"/>
    </source>
</evidence>
<evidence type="ECO:0000313" key="6">
    <source>
        <dbReference type="Proteomes" id="UP000824019"/>
    </source>
</evidence>
<dbReference type="PANTHER" id="PTHR30302:SF1">
    <property type="entry name" value="HYDROGENASE 2 MATURATION PROTEASE"/>
    <property type="match status" value="1"/>
</dbReference>
<reference evidence="5" key="1">
    <citation type="submission" date="2021-02" db="EMBL/GenBank/DDBJ databases">
        <title>Infant gut strain persistence is associated with maternal origin, phylogeny, and functional potential including surface adhesion and iron acquisition.</title>
        <authorList>
            <person name="Lou Y.C."/>
        </authorList>
    </citation>
    <scope>NUCLEOTIDE SEQUENCE</scope>
    <source>
        <strain evidence="5">L3_101_000G1_dasL3_101_000G1_concoct_7_sub</strain>
    </source>
</reference>
<proteinExistence type="inferred from homology"/>
<sequence length="164" mass="18174">MRVLVLGIGNVMFADEGIGVHFVNLMAKNYKFTSSKNELTLMDGGTLALALTHIISDFDYLIVVDCISANGANVGDVYFFDFLNVPNFISWDGSAHEIEMLQTLHLMELAGDRPTTKILGIVPSRIESSNFSLSDEVIKASNILEKTLLDHLKELDFKCEKMAN</sequence>
<feature type="non-terminal residue" evidence="5">
    <location>
        <position position="164"/>
    </location>
</feature>
<name>A0A9E1B9T2_9BACT</name>